<keyword evidence="7" id="KW-1185">Reference proteome</keyword>
<protein>
    <submittedName>
        <fullName evidence="6">Histidinol-phosphatase</fullName>
    </submittedName>
</protein>
<dbReference type="RefSeq" id="WP_155096642.1">
    <property type="nucleotide sequence ID" value="NZ_WMIE01000013.1"/>
</dbReference>
<organism evidence="6 7">
    <name type="scientific">Paracoccus aestuariivivens</name>
    <dbReference type="NCBI Taxonomy" id="1820333"/>
    <lineage>
        <taxon>Bacteria</taxon>
        <taxon>Pseudomonadati</taxon>
        <taxon>Pseudomonadota</taxon>
        <taxon>Alphaproteobacteria</taxon>
        <taxon>Rhodobacterales</taxon>
        <taxon>Paracoccaceae</taxon>
        <taxon>Paracoccus</taxon>
    </lineage>
</organism>
<dbReference type="GO" id="GO:0006020">
    <property type="term" value="P:inositol metabolic process"/>
    <property type="evidence" value="ECO:0007669"/>
    <property type="project" value="TreeGrafter"/>
</dbReference>
<dbReference type="SUPFAM" id="SSF56655">
    <property type="entry name" value="Carbohydrate phosphatase"/>
    <property type="match status" value="1"/>
</dbReference>
<keyword evidence="2 5" id="KW-0479">Metal-binding</keyword>
<dbReference type="EMBL" id="WMIE01000013">
    <property type="protein sequence ID" value="MTH79282.1"/>
    <property type="molecule type" value="Genomic_DNA"/>
</dbReference>
<dbReference type="OrthoDB" id="9785695at2"/>
<evidence type="ECO:0000313" key="7">
    <source>
        <dbReference type="Proteomes" id="UP000478183"/>
    </source>
</evidence>
<dbReference type="Gene3D" id="3.40.190.80">
    <property type="match status" value="1"/>
</dbReference>
<evidence type="ECO:0000256" key="4">
    <source>
        <dbReference type="ARBA" id="ARBA00022842"/>
    </source>
</evidence>
<evidence type="ECO:0000256" key="1">
    <source>
        <dbReference type="ARBA" id="ARBA00009759"/>
    </source>
</evidence>
<dbReference type="Proteomes" id="UP000478183">
    <property type="component" value="Unassembled WGS sequence"/>
</dbReference>
<dbReference type="InterPro" id="IPR000760">
    <property type="entry name" value="Inositol_monophosphatase-like"/>
</dbReference>
<comment type="similarity">
    <text evidence="1">Belongs to the inositol monophosphatase superfamily.</text>
</comment>
<keyword evidence="3" id="KW-0378">Hydrolase</keyword>
<comment type="caution">
    <text evidence="6">The sequence shown here is derived from an EMBL/GenBank/DDBJ whole genome shotgun (WGS) entry which is preliminary data.</text>
</comment>
<accession>A0A6L6JAX6</accession>
<comment type="cofactor">
    <cofactor evidence="5">
        <name>Mg(2+)</name>
        <dbReference type="ChEBI" id="CHEBI:18420"/>
    </cofactor>
</comment>
<dbReference type="AlphaFoldDB" id="A0A6L6JAX6"/>
<dbReference type="Pfam" id="PF00459">
    <property type="entry name" value="Inositol_P"/>
    <property type="match status" value="1"/>
</dbReference>
<proteinExistence type="inferred from homology"/>
<keyword evidence="4 5" id="KW-0460">Magnesium</keyword>
<feature type="binding site" evidence="5">
    <location>
        <position position="106"/>
    </location>
    <ligand>
        <name>Mg(2+)</name>
        <dbReference type="ChEBI" id="CHEBI:18420"/>
        <label>1</label>
        <note>catalytic</note>
    </ligand>
</feature>
<dbReference type="PANTHER" id="PTHR20854">
    <property type="entry name" value="INOSITOL MONOPHOSPHATASE"/>
    <property type="match status" value="1"/>
</dbReference>
<feature type="binding site" evidence="5">
    <location>
        <position position="88"/>
    </location>
    <ligand>
        <name>Mg(2+)</name>
        <dbReference type="ChEBI" id="CHEBI:18420"/>
        <label>1</label>
        <note>catalytic</note>
    </ligand>
</feature>
<dbReference type="PRINTS" id="PR00377">
    <property type="entry name" value="IMPHPHTASES"/>
</dbReference>
<evidence type="ECO:0000256" key="2">
    <source>
        <dbReference type="ARBA" id="ARBA00022723"/>
    </source>
</evidence>
<dbReference type="GO" id="GO:0008934">
    <property type="term" value="F:inositol monophosphate 1-phosphatase activity"/>
    <property type="evidence" value="ECO:0007669"/>
    <property type="project" value="TreeGrafter"/>
</dbReference>
<feature type="binding site" evidence="5">
    <location>
        <position position="231"/>
    </location>
    <ligand>
        <name>Mg(2+)</name>
        <dbReference type="ChEBI" id="CHEBI:18420"/>
        <label>1</label>
        <note>catalytic</note>
    </ligand>
</feature>
<name>A0A6L6JAX6_9RHOB</name>
<evidence type="ECO:0000256" key="3">
    <source>
        <dbReference type="ARBA" id="ARBA00022801"/>
    </source>
</evidence>
<dbReference type="InterPro" id="IPR020583">
    <property type="entry name" value="Inositol_monoP_metal-BS"/>
</dbReference>
<feature type="binding site" evidence="5">
    <location>
        <position position="104"/>
    </location>
    <ligand>
        <name>Mg(2+)</name>
        <dbReference type="ChEBI" id="CHEBI:18420"/>
        <label>1</label>
        <note>catalytic</note>
    </ligand>
</feature>
<dbReference type="PROSITE" id="PS00629">
    <property type="entry name" value="IMP_1"/>
    <property type="match status" value="1"/>
</dbReference>
<dbReference type="GO" id="GO:0046872">
    <property type="term" value="F:metal ion binding"/>
    <property type="evidence" value="ECO:0007669"/>
    <property type="project" value="UniProtKB-KW"/>
</dbReference>
<dbReference type="CDD" id="cd01641">
    <property type="entry name" value="Bacterial_IMPase_like_1"/>
    <property type="match status" value="1"/>
</dbReference>
<gene>
    <name evidence="6" type="ORF">GL286_16290</name>
</gene>
<sequence length="283" mass="29800">MGQEQQSVDATVRPTIPVETIDQIVATAHRLADAARTETLRLFRSPELSPINKATTGFDPVTEADKASERAMRTILGAERPDDAILGEEYGASPGSTGLTWVLDPIDGTRAFMSGAPSWGVLIGVTDQHGPIYGIVDQPHLGERFEGGFGRAMLIGRESNSALKARRGVNLSQATVMTTYPEVGSADEQAAFQRVATQARLVRYGLDCYAYALLAAGHVDLVIEAGLQSYDVVAPIAVVQAAGGIVTDWKGGPAHQGGRIIAAGSAELHAEALELLAAQPTGD</sequence>
<evidence type="ECO:0000256" key="5">
    <source>
        <dbReference type="PIRSR" id="PIRSR600760-2"/>
    </source>
</evidence>
<evidence type="ECO:0000313" key="6">
    <source>
        <dbReference type="EMBL" id="MTH79282.1"/>
    </source>
</evidence>
<dbReference type="Gene3D" id="3.30.540.10">
    <property type="entry name" value="Fructose-1,6-Bisphosphatase, subunit A, domain 1"/>
    <property type="match status" value="1"/>
</dbReference>
<dbReference type="PANTHER" id="PTHR20854:SF4">
    <property type="entry name" value="INOSITOL-1-MONOPHOSPHATASE-RELATED"/>
    <property type="match status" value="1"/>
</dbReference>
<reference evidence="6 7" key="1">
    <citation type="submission" date="2019-11" db="EMBL/GenBank/DDBJ databases">
        <authorList>
            <person name="Dong K."/>
        </authorList>
    </citation>
    <scope>NUCLEOTIDE SEQUENCE [LARGE SCALE GENOMIC DNA]</scope>
    <source>
        <strain evidence="6 7">NBRC 111993</strain>
    </source>
</reference>
<dbReference type="GO" id="GO:0007165">
    <property type="term" value="P:signal transduction"/>
    <property type="evidence" value="ECO:0007669"/>
    <property type="project" value="TreeGrafter"/>
</dbReference>
<feature type="binding site" evidence="5">
    <location>
        <position position="107"/>
    </location>
    <ligand>
        <name>Mg(2+)</name>
        <dbReference type="ChEBI" id="CHEBI:18420"/>
        <label>1</label>
        <note>catalytic</note>
    </ligand>
</feature>